<accession>A0ABM8I0M3</accession>
<reference evidence="1 2" key="1">
    <citation type="journal article" date="2016" name="C (Basel)">
        <title>Selective Growth of and Electricity Production by Marine Exoelectrogenic Bacteria in Self-Aggregated Hydrogel of Microbially Reduced Graphene Oxide.</title>
        <authorList>
            <person name="Yoshida N."/>
            <person name="Goto Y."/>
            <person name="Miyata Y."/>
        </authorList>
    </citation>
    <scope>NUCLEOTIDE SEQUENCE [LARGE SCALE GENOMIC DNA]</scope>
    <source>
        <strain evidence="1 2">NIT-T3</strain>
    </source>
</reference>
<evidence type="ECO:0000313" key="2">
    <source>
        <dbReference type="Proteomes" id="UP001319827"/>
    </source>
</evidence>
<sequence length="1413" mass="157700">MRKATEQAVGELLAEGLTQLWQRVEAARLKRLAEGFAARPAQGAEAGQRRPGAEAPAGESLARQLVRYLLQGLEQELDRRQQLERRHLEFVKRLGAAATEAERGHHVLEYARDLGSRGGRLRGDRRALDRWFGPDAVTDRYQRRLAESERQLAFLLDRIGAVSARLLAKEGESAGFAALWRRLELEKTVKPLLTHEGDGRVCIAAFRCLSRALRALPRADQQGALSEGVLQYIFRFAMEARQQVWLQAEALELLQSLDPGALARALEKRLNRPLAGNDLFVRRRAVELLGRNLSLLEELLPLVETAARDPSPFVRQALPAALRQAPAEAVQRWLPQLAFADEVPQVRGAALLAGLTLLERLDLEELVRQTLAAALEREQDPFVLRVACRVAAQAMERLIAADRHMAADAWRDRLVPVLQTLHVQAQYLPARRWAAQALETIWCLADPAASRLREALAGRLQRLRPGRRGGLPRRLTEGVDAETLGRVLALLAQEDYGLDLEPGALRQKLTRGHRFGFRLWRTLIELARPSSDKRESFPHTVGRIFRGRLRAPSAILAELAETKVPGEPLYIGEEGGWRPYLPLVDEVLSALDQGWLGGPVRLFTAEGVTEIHPPRSPLRRLRARATLTRDFRRYARLRNWQAGSAEPPDAYLKALGCLGYRFSFAPHGGTAAPRPVDPAVSRFFPALLPFFDESLWGRLKSYFFSLYENTLSDLVLFAGIGTTLFLGRQWWLERALRRARRALPLVIGGWGTRGKSGTERLKAALFNALGHAVVAKTTGCEAMFLHGLPFGPAREMFLFRPYDKATIWEQHNVVRLARRLGTEVFLYECMALTPAYVRIVRRWMRDDLSTITNTYPDHEDLQGPAGINIPEVMCDFIPENGVLCTSEEQMLPVLRQAAALRGTRVHSVGWLEAGLLTPDVLERFPYQEHPHNIALVLSLAAELGIPADFAIKEMADRVLPDLGVLKSFPAARLQGRRLEFVNGMSANERFATLSNWRRTGFDRHALDADPEVWVTTLVNNRGDRVPRSQVFAGLLASELSADRHVLIGTNLSGLLGYIRRAWRERLAAWTLWPEEGGADAGEIFRQAARWLRVPHDDAQVRGRLRAMLEGLGMTAEAPAELWPDAAAAKLWLQQAGAGEGAGEVARQLVEDQQRLEQYRQFARRLEDPGADRADLDAGARALLSAWFEAKLVVIEDPHASGDQIIQRICAATPPGLLGRIMGLQNIKGTGLGFVYAWQAWERCHQACTLLQSQEAAKAESGLRQLAAFQDFNLLCAERVREAIARVRPSPVAQRELFQAELEVIAARLEDRLHELTSRLHFTAATGLLIRGVEALEAFLDAGDAVRRRRQADRIYRDLGRERISHARAAIELQALNQRQKGGWLLGQVHSLKARLGLGLPAGEPASRGDSATP</sequence>
<dbReference type="SUPFAM" id="SSF48371">
    <property type="entry name" value="ARM repeat"/>
    <property type="match status" value="1"/>
</dbReference>
<dbReference type="InterPro" id="IPR036565">
    <property type="entry name" value="Mur-like_cat_sf"/>
</dbReference>
<dbReference type="EMBL" id="AP024355">
    <property type="protein sequence ID" value="BCR06869.1"/>
    <property type="molecule type" value="Genomic_DNA"/>
</dbReference>
<organism evidence="1 2">
    <name type="scientific">Desulfuromonas versatilis</name>
    <dbReference type="NCBI Taxonomy" id="2802975"/>
    <lineage>
        <taxon>Bacteria</taxon>
        <taxon>Pseudomonadati</taxon>
        <taxon>Thermodesulfobacteriota</taxon>
        <taxon>Desulfuromonadia</taxon>
        <taxon>Desulfuromonadales</taxon>
        <taxon>Desulfuromonadaceae</taxon>
        <taxon>Desulfuromonas</taxon>
    </lineage>
</organism>
<dbReference type="SUPFAM" id="SSF53623">
    <property type="entry name" value="MurD-like peptide ligases, catalytic domain"/>
    <property type="match status" value="1"/>
</dbReference>
<gene>
    <name evidence="1" type="ORF">DESUT3_39380</name>
</gene>
<dbReference type="PRINTS" id="PR01758">
    <property type="entry name" value="CAPSULEPROTB"/>
</dbReference>
<evidence type="ECO:0008006" key="3">
    <source>
        <dbReference type="Google" id="ProtNLM"/>
    </source>
</evidence>
<keyword evidence="2" id="KW-1185">Reference proteome</keyword>
<dbReference type="InterPro" id="IPR016024">
    <property type="entry name" value="ARM-type_fold"/>
</dbReference>
<dbReference type="InterPro" id="IPR008337">
    <property type="entry name" value="Capsule_biosynth_CapB"/>
</dbReference>
<name>A0ABM8I0M3_9BACT</name>
<evidence type="ECO:0000313" key="1">
    <source>
        <dbReference type="EMBL" id="BCR06869.1"/>
    </source>
</evidence>
<dbReference type="Proteomes" id="UP001319827">
    <property type="component" value="Chromosome"/>
</dbReference>
<protein>
    <recommendedName>
        <fullName evidence="3">Capsule biosynthesis protein CapB</fullName>
    </recommendedName>
</protein>
<dbReference type="RefSeq" id="WP_221250244.1">
    <property type="nucleotide sequence ID" value="NZ_AP024355.1"/>
</dbReference>
<reference evidence="1 2" key="2">
    <citation type="journal article" date="2021" name="Int. J. Syst. Evol. Microbiol.">
        <title>Isolation and Polyphasic Characterization of Desulfuromonas versatilis sp. Nov., an Electrogenic Bacteria Capable of Versatile Metabolism Isolated from a Graphene Oxide-Reducing Enrichment Culture.</title>
        <authorList>
            <person name="Xie L."/>
            <person name="Yoshida N."/>
            <person name="Ishii S."/>
            <person name="Meng L."/>
        </authorList>
    </citation>
    <scope>NUCLEOTIDE SEQUENCE [LARGE SCALE GENOMIC DNA]</scope>
    <source>
        <strain evidence="1 2">NIT-T3</strain>
    </source>
</reference>
<proteinExistence type="predicted"/>